<evidence type="ECO:0000313" key="3">
    <source>
        <dbReference type="EMBL" id="KAK7609553.1"/>
    </source>
</evidence>
<feature type="chain" id="PRO_5045402977" description="Secreted protein" evidence="2">
    <location>
        <begin position="18"/>
        <end position="85"/>
    </location>
</feature>
<name>A0ABR1N4A6_9PEZI</name>
<evidence type="ECO:0008006" key="5">
    <source>
        <dbReference type="Google" id="ProtNLM"/>
    </source>
</evidence>
<keyword evidence="2" id="KW-0732">Signal</keyword>
<organism evidence="3 4">
    <name type="scientific">Phyllosticta paracitricarpa</name>
    <dbReference type="NCBI Taxonomy" id="2016321"/>
    <lineage>
        <taxon>Eukaryota</taxon>
        <taxon>Fungi</taxon>
        <taxon>Dikarya</taxon>
        <taxon>Ascomycota</taxon>
        <taxon>Pezizomycotina</taxon>
        <taxon>Dothideomycetes</taxon>
        <taxon>Dothideomycetes incertae sedis</taxon>
        <taxon>Botryosphaeriales</taxon>
        <taxon>Phyllostictaceae</taxon>
        <taxon>Phyllosticta</taxon>
    </lineage>
</organism>
<feature type="compositionally biased region" description="Basic and acidic residues" evidence="1">
    <location>
        <begin position="61"/>
        <end position="70"/>
    </location>
</feature>
<reference evidence="3 4" key="1">
    <citation type="submission" date="2024-04" db="EMBL/GenBank/DDBJ databases">
        <title>Phyllosticta paracitricarpa is synonymous to the EU quarantine fungus P. citricarpa based on phylogenomic analyses.</title>
        <authorList>
            <consortium name="Lawrence Berkeley National Laboratory"/>
            <person name="Van ingen-buijs V.A."/>
            <person name="Van westerhoven A.C."/>
            <person name="Haridas S."/>
            <person name="Skiadas P."/>
            <person name="Martin F."/>
            <person name="Groenewald J.Z."/>
            <person name="Crous P.W."/>
            <person name="Seidl M.F."/>
        </authorList>
    </citation>
    <scope>NUCLEOTIDE SEQUENCE [LARGE SCALE GENOMIC DNA]</scope>
    <source>
        <strain evidence="3 4">CBS 141358</strain>
    </source>
</reference>
<evidence type="ECO:0000256" key="1">
    <source>
        <dbReference type="SAM" id="MobiDB-lite"/>
    </source>
</evidence>
<sequence length="85" mass="9244">MAVWVAVTVVLVGAVSAQKGSVAHKDVVTVLVICVMSMVAARGRGSGFYGAVLHRAKRGRNQGERREGARNGRQLGKRVRWGRWD</sequence>
<accession>A0ABR1N4A6</accession>
<proteinExistence type="predicted"/>
<protein>
    <recommendedName>
        <fullName evidence="5">Secreted protein</fullName>
    </recommendedName>
</protein>
<keyword evidence="4" id="KW-1185">Reference proteome</keyword>
<feature type="region of interest" description="Disordered" evidence="1">
    <location>
        <begin position="59"/>
        <end position="85"/>
    </location>
</feature>
<evidence type="ECO:0000313" key="4">
    <source>
        <dbReference type="Proteomes" id="UP001367316"/>
    </source>
</evidence>
<dbReference type="Proteomes" id="UP001367316">
    <property type="component" value="Unassembled WGS sequence"/>
</dbReference>
<gene>
    <name evidence="3" type="ORF">JOL62DRAFT_577933</name>
</gene>
<feature type="signal peptide" evidence="2">
    <location>
        <begin position="1"/>
        <end position="17"/>
    </location>
</feature>
<dbReference type="EMBL" id="JBBPBF010000022">
    <property type="protein sequence ID" value="KAK7609553.1"/>
    <property type="molecule type" value="Genomic_DNA"/>
</dbReference>
<evidence type="ECO:0000256" key="2">
    <source>
        <dbReference type="SAM" id="SignalP"/>
    </source>
</evidence>
<comment type="caution">
    <text evidence="3">The sequence shown here is derived from an EMBL/GenBank/DDBJ whole genome shotgun (WGS) entry which is preliminary data.</text>
</comment>
<feature type="compositionally biased region" description="Basic residues" evidence="1">
    <location>
        <begin position="75"/>
        <end position="85"/>
    </location>
</feature>